<protein>
    <submittedName>
        <fullName evidence="2">12615_t:CDS:1</fullName>
    </submittedName>
</protein>
<evidence type="ECO:0000313" key="3">
    <source>
        <dbReference type="Proteomes" id="UP001153678"/>
    </source>
</evidence>
<accession>A0A9W4X4N0</accession>
<organism evidence="2 3">
    <name type="scientific">Funneliformis geosporum</name>
    <dbReference type="NCBI Taxonomy" id="1117311"/>
    <lineage>
        <taxon>Eukaryota</taxon>
        <taxon>Fungi</taxon>
        <taxon>Fungi incertae sedis</taxon>
        <taxon>Mucoromycota</taxon>
        <taxon>Glomeromycotina</taxon>
        <taxon>Glomeromycetes</taxon>
        <taxon>Glomerales</taxon>
        <taxon>Glomeraceae</taxon>
        <taxon>Funneliformis</taxon>
    </lineage>
</organism>
<reference evidence="2" key="1">
    <citation type="submission" date="2022-08" db="EMBL/GenBank/DDBJ databases">
        <authorList>
            <person name="Kallberg Y."/>
            <person name="Tangrot J."/>
            <person name="Rosling A."/>
        </authorList>
    </citation>
    <scope>NUCLEOTIDE SEQUENCE</scope>
    <source>
        <strain evidence="2">Wild A</strain>
    </source>
</reference>
<feature type="non-terminal residue" evidence="2">
    <location>
        <position position="1"/>
    </location>
</feature>
<dbReference type="EMBL" id="CAMKVN010004062">
    <property type="protein sequence ID" value="CAI2186262.1"/>
    <property type="molecule type" value="Genomic_DNA"/>
</dbReference>
<evidence type="ECO:0000259" key="1">
    <source>
        <dbReference type="PROSITE" id="PS51886"/>
    </source>
</evidence>
<proteinExistence type="predicted"/>
<dbReference type="Pfam" id="PF07534">
    <property type="entry name" value="TLD"/>
    <property type="match status" value="1"/>
</dbReference>
<keyword evidence="3" id="KW-1185">Reference proteome</keyword>
<feature type="domain" description="TLDc" evidence="1">
    <location>
        <begin position="112"/>
        <end position="276"/>
    </location>
</feature>
<gene>
    <name evidence="2" type="ORF">FWILDA_LOCUS12487</name>
</gene>
<comment type="caution">
    <text evidence="2">The sequence shown here is derived from an EMBL/GenBank/DDBJ whole genome shotgun (WGS) entry which is preliminary data.</text>
</comment>
<dbReference type="Proteomes" id="UP001153678">
    <property type="component" value="Unassembled WGS sequence"/>
</dbReference>
<dbReference type="PROSITE" id="PS51886">
    <property type="entry name" value="TLDC"/>
    <property type="match status" value="1"/>
</dbReference>
<dbReference type="OrthoDB" id="2340634at2759"/>
<dbReference type="InterPro" id="IPR006571">
    <property type="entry name" value="TLDc_dom"/>
</dbReference>
<sequence length="279" mass="32870">KCLLETIEDDILFDVLVAADELSLIELIKYIEEYHELSEWNQDDFTELRERLKELLPLIRFYTISGSEYYQYVRPYKKVLDHDFRMKLKKFYIDETLEAPQDALPYRSPVSKIIHSSQLEFIATWIDNKELVENFNELITYKFRLLLRGSRDGMGIEKFHELCNNKGATLVLIQIDGPRKIIGGYNPLPWQSSGRWKCTNKSFIFSFKNRKNVNDYILANVSHSFSAINDGNKHSRFVGFGDMAWFANRYSKSSYDKTIIETNNYNVEDYEVFQVIANE</sequence>
<evidence type="ECO:0000313" key="2">
    <source>
        <dbReference type="EMBL" id="CAI2186262.1"/>
    </source>
</evidence>
<name>A0A9W4X4N0_9GLOM</name>
<dbReference type="AlphaFoldDB" id="A0A9W4X4N0"/>